<dbReference type="Gene3D" id="3.10.129.10">
    <property type="entry name" value="Hotdog Thioesterase"/>
    <property type="match status" value="1"/>
</dbReference>
<dbReference type="Pfam" id="PF01643">
    <property type="entry name" value="Acyl-ACP_TE"/>
    <property type="match status" value="1"/>
</dbReference>
<dbReference type="PANTHER" id="PTHR31727:SF6">
    <property type="entry name" value="OLEOYL-ACYL CARRIER PROTEIN THIOESTERASE 1, CHLOROPLASTIC"/>
    <property type="match status" value="1"/>
</dbReference>
<reference evidence="10 11" key="1">
    <citation type="journal article" date="2015" name="Genome Announc.">
        <title>Expanding the biotechnology potential of lactobacilli through comparative genomics of 213 strains and associated genera.</title>
        <authorList>
            <person name="Sun Z."/>
            <person name="Harris H.M."/>
            <person name="McCann A."/>
            <person name="Guo C."/>
            <person name="Argimon S."/>
            <person name="Zhang W."/>
            <person name="Yang X."/>
            <person name="Jeffery I.B."/>
            <person name="Cooney J.C."/>
            <person name="Kagawa T.F."/>
            <person name="Liu W."/>
            <person name="Song Y."/>
            <person name="Salvetti E."/>
            <person name="Wrobel A."/>
            <person name="Rasinkangas P."/>
            <person name="Parkhill J."/>
            <person name="Rea M.C."/>
            <person name="O'Sullivan O."/>
            <person name="Ritari J."/>
            <person name="Douillard F.P."/>
            <person name="Paul Ross R."/>
            <person name="Yang R."/>
            <person name="Briner A.E."/>
            <person name="Felis G.E."/>
            <person name="de Vos W.M."/>
            <person name="Barrangou R."/>
            <person name="Klaenhammer T.R."/>
            <person name="Caufield P.W."/>
            <person name="Cui Y."/>
            <person name="Zhang H."/>
            <person name="O'Toole P.W."/>
        </authorList>
    </citation>
    <scope>NUCLEOTIDE SEQUENCE [LARGE SCALE GENOMIC DNA]</scope>
    <source>
        <strain evidence="10 11">DSM 16634</strain>
    </source>
</reference>
<evidence type="ECO:0000256" key="2">
    <source>
        <dbReference type="ARBA" id="ARBA00022516"/>
    </source>
</evidence>
<evidence type="ECO:0000256" key="1">
    <source>
        <dbReference type="ARBA" id="ARBA00006500"/>
    </source>
</evidence>
<evidence type="ECO:0000313" key="11">
    <source>
        <dbReference type="Proteomes" id="UP000051324"/>
    </source>
</evidence>
<dbReference type="SUPFAM" id="SSF54637">
    <property type="entry name" value="Thioesterase/thiol ester dehydrase-isomerase"/>
    <property type="match status" value="2"/>
</dbReference>
<dbReference type="STRING" id="1423724.FC32_GL000738"/>
<dbReference type="Proteomes" id="UP000051324">
    <property type="component" value="Unassembled WGS sequence"/>
</dbReference>
<keyword evidence="4" id="KW-0276">Fatty acid metabolism</keyword>
<dbReference type="PANTHER" id="PTHR31727">
    <property type="entry name" value="OLEOYL-ACYL CARRIER PROTEIN THIOESTERASE 1, CHLOROPLASTIC"/>
    <property type="match status" value="1"/>
</dbReference>
<dbReference type="GO" id="GO:0016297">
    <property type="term" value="F:fatty acyl-[ACP] hydrolase activity"/>
    <property type="evidence" value="ECO:0007669"/>
    <property type="project" value="InterPro"/>
</dbReference>
<evidence type="ECO:0000259" key="9">
    <source>
        <dbReference type="Pfam" id="PF20791"/>
    </source>
</evidence>
<feature type="domain" description="Acyl-ACP thioesterase N-terminal hotdog" evidence="8">
    <location>
        <begin position="4"/>
        <end position="131"/>
    </location>
</feature>
<comment type="similarity">
    <text evidence="1">Belongs to the acyl-ACP thioesterase family.</text>
</comment>
<dbReference type="eggNOG" id="COG3884">
    <property type="taxonomic scope" value="Bacteria"/>
</dbReference>
<dbReference type="PATRIC" id="fig|1423724.4.peg.777"/>
<protein>
    <submittedName>
        <fullName evidence="10">Acyl-acyl carrier protein thioesterase</fullName>
    </submittedName>
</protein>
<dbReference type="InterPro" id="IPR029069">
    <property type="entry name" value="HotDog_dom_sf"/>
</dbReference>
<keyword evidence="11" id="KW-1185">Reference proteome</keyword>
<evidence type="ECO:0000256" key="7">
    <source>
        <dbReference type="ARBA" id="ARBA00023160"/>
    </source>
</evidence>
<keyword evidence="2" id="KW-0444">Lipid biosynthesis</keyword>
<keyword evidence="3" id="KW-0378">Hydrolase</keyword>
<keyword evidence="7" id="KW-0275">Fatty acid biosynthesis</keyword>
<evidence type="ECO:0000256" key="5">
    <source>
        <dbReference type="ARBA" id="ARBA00022946"/>
    </source>
</evidence>
<dbReference type="InterPro" id="IPR002864">
    <property type="entry name" value="Acyl-ACP_thioesterase_NHD"/>
</dbReference>
<organism evidence="10 11">
    <name type="scientific">Ligilactobacillus apodemi DSM 16634 = JCM 16172</name>
    <dbReference type="NCBI Taxonomy" id="1423724"/>
    <lineage>
        <taxon>Bacteria</taxon>
        <taxon>Bacillati</taxon>
        <taxon>Bacillota</taxon>
        <taxon>Bacilli</taxon>
        <taxon>Lactobacillales</taxon>
        <taxon>Lactobacillaceae</taxon>
        <taxon>Ligilactobacillus</taxon>
    </lineage>
</organism>
<gene>
    <name evidence="10" type="ORF">FC32_GL000738</name>
</gene>
<evidence type="ECO:0000256" key="6">
    <source>
        <dbReference type="ARBA" id="ARBA00023098"/>
    </source>
</evidence>
<keyword evidence="5" id="KW-0809">Transit peptide</keyword>
<dbReference type="GO" id="GO:0000036">
    <property type="term" value="F:acyl carrier activity"/>
    <property type="evidence" value="ECO:0007669"/>
    <property type="project" value="TreeGrafter"/>
</dbReference>
<dbReference type="Pfam" id="PF20791">
    <property type="entry name" value="Acyl-ACP_TE_C"/>
    <property type="match status" value="1"/>
</dbReference>
<keyword evidence="6" id="KW-0443">Lipid metabolism</keyword>
<dbReference type="RefSeq" id="WP_081780038.1">
    <property type="nucleotide sequence ID" value="NZ_AZFT01000053.1"/>
</dbReference>
<proteinExistence type="inferred from homology"/>
<evidence type="ECO:0000256" key="4">
    <source>
        <dbReference type="ARBA" id="ARBA00022832"/>
    </source>
</evidence>
<dbReference type="InterPro" id="IPR045023">
    <property type="entry name" value="FATA/B"/>
</dbReference>
<sequence>MPEIYREKHRVVYYETDVSGQISLGKLVDLLMLASYDQGKALGMSEEKLNEQGYGWVITQHLLEINRLPKRDEQITLETKATAYNRYFCYRDFAIYDLAGELLAKMHTAFVLLDLKTRKISRITEAVIAPFAPEAIKTIERLPSPGKLTTVDAKKEYQVRFWDIDTNHHVNNVHYIEWMLDALDADFLLNYEPVALNIKYEHELHYGDTCESKVQIIREPELITVHEIKKTDTLSCTAKVSWRPRQ</sequence>
<evidence type="ECO:0000259" key="8">
    <source>
        <dbReference type="Pfam" id="PF01643"/>
    </source>
</evidence>
<feature type="domain" description="Acyl-ACP thioesterase-like C-terminal" evidence="9">
    <location>
        <begin position="149"/>
        <end position="243"/>
    </location>
</feature>
<evidence type="ECO:0000256" key="3">
    <source>
        <dbReference type="ARBA" id="ARBA00022801"/>
    </source>
</evidence>
<dbReference type="EMBL" id="AZFT01000053">
    <property type="protein sequence ID" value="KRL83484.1"/>
    <property type="molecule type" value="Genomic_DNA"/>
</dbReference>
<evidence type="ECO:0000313" key="10">
    <source>
        <dbReference type="EMBL" id="KRL83484.1"/>
    </source>
</evidence>
<dbReference type="AlphaFoldDB" id="A0A0R1TPW8"/>
<comment type="caution">
    <text evidence="10">The sequence shown here is derived from an EMBL/GenBank/DDBJ whole genome shotgun (WGS) entry which is preliminary data.</text>
</comment>
<dbReference type="CDD" id="cd00586">
    <property type="entry name" value="4HBT"/>
    <property type="match status" value="2"/>
</dbReference>
<dbReference type="InterPro" id="IPR049427">
    <property type="entry name" value="Acyl-ACP_TE_C"/>
</dbReference>
<name>A0A0R1TPW8_9LACO</name>
<accession>A0A0R1TPW8</accession>